<reference evidence="3 4" key="1">
    <citation type="journal article" date="2018" name="IMA Fungus">
        <title>IMA Genome-F 10: Nine draft genome sequences of Claviceps purpurea s.lat., including C. arundinis, C. humidiphila, and C. cf. spartinae, pseudomolecules for the pitch canker pathogen Fusarium circinatum, draft genome of Davidsoniella eucalypti, Grosmannia galeiformis, Quambalaria eucalypti, and Teratosphaeria destructans.</title>
        <authorList>
            <person name="Wingfield B.D."/>
            <person name="Liu M."/>
            <person name="Nguyen H.D."/>
            <person name="Lane F.A."/>
            <person name="Morgan S.W."/>
            <person name="De Vos L."/>
            <person name="Wilken P.M."/>
            <person name="Duong T.A."/>
            <person name="Aylward J."/>
            <person name="Coetzee M.P."/>
            <person name="Dadej K."/>
            <person name="De Beer Z.W."/>
            <person name="Findlay W."/>
            <person name="Havenga M."/>
            <person name="Kolarik M."/>
            <person name="Menzies J.G."/>
            <person name="Naidoo K."/>
            <person name="Pochopski O."/>
            <person name="Shoukouhi P."/>
            <person name="Santana Q.C."/>
            <person name="Seifert K.A."/>
            <person name="Soal N."/>
            <person name="Steenkamp E.T."/>
            <person name="Tatham C.T."/>
            <person name="van der Nest M.A."/>
            <person name="Wingfield M.J."/>
        </authorList>
    </citation>
    <scope>NUCLEOTIDE SEQUENCE [LARGE SCALE GENOMIC DNA]</scope>
    <source>
        <strain evidence="3">CMW44962</strain>
    </source>
</reference>
<feature type="compositionally biased region" description="Polar residues" evidence="1">
    <location>
        <begin position="1026"/>
        <end position="1053"/>
    </location>
</feature>
<feature type="compositionally biased region" description="Low complexity" evidence="1">
    <location>
        <begin position="1260"/>
        <end position="1274"/>
    </location>
</feature>
<evidence type="ECO:0000256" key="1">
    <source>
        <dbReference type="SAM" id="MobiDB-lite"/>
    </source>
</evidence>
<feature type="domain" description="SAC3/GANP/THP3 conserved" evidence="2">
    <location>
        <begin position="150"/>
        <end position="472"/>
    </location>
</feature>
<evidence type="ECO:0000313" key="4">
    <source>
        <dbReference type="Proteomes" id="UP001138500"/>
    </source>
</evidence>
<feature type="region of interest" description="Disordered" evidence="1">
    <location>
        <begin position="1147"/>
        <end position="1204"/>
    </location>
</feature>
<evidence type="ECO:0000259" key="2">
    <source>
        <dbReference type="Pfam" id="PF03399"/>
    </source>
</evidence>
<dbReference type="PANTHER" id="PTHR12436:SF3">
    <property type="entry name" value="GERMINAL-CENTER ASSOCIATED NUCLEAR PROTEIN"/>
    <property type="match status" value="1"/>
</dbReference>
<dbReference type="GO" id="GO:0005737">
    <property type="term" value="C:cytoplasm"/>
    <property type="evidence" value="ECO:0007669"/>
    <property type="project" value="TreeGrafter"/>
</dbReference>
<feature type="compositionally biased region" description="Polar residues" evidence="1">
    <location>
        <begin position="818"/>
        <end position="842"/>
    </location>
</feature>
<feature type="compositionally biased region" description="Acidic residues" evidence="1">
    <location>
        <begin position="1608"/>
        <end position="1631"/>
    </location>
</feature>
<comment type="caution">
    <text evidence="3">The sequence shown here is derived from an EMBL/GenBank/DDBJ whole genome shotgun (WGS) entry which is preliminary data.</text>
</comment>
<feature type="compositionally biased region" description="Basic and acidic residues" evidence="1">
    <location>
        <begin position="1639"/>
        <end position="1649"/>
    </location>
</feature>
<feature type="compositionally biased region" description="Basic and acidic residues" evidence="1">
    <location>
        <begin position="1150"/>
        <end position="1162"/>
    </location>
</feature>
<name>A0A9W7SUF2_9PEZI</name>
<feature type="compositionally biased region" description="Basic and acidic residues" evidence="1">
    <location>
        <begin position="1542"/>
        <end position="1551"/>
    </location>
</feature>
<sequence length="1747" mass="188566">MSSTSRGTARGRGRGNAQALRGGSIARGASASRGTSRGGWSARENAAPRGLFGQASRAGNGARGGGAGGGGGGFGSASGTKTYGFGKQPITVGAVGGVSVREDWTQRFERLEKARQNERRQAIAKGLVADPDKPRSLADAITPVGTCQEMCAEFERVQRVVQADVWREEADPAHPSYGSMNQEPIEARMVKKFRRAAAGLEEQLPSDLRPPHVLKKTLDYLIEEVIGNAPGLHDVHGFLWDRTRAIRNDFSIQQCTKIEDLRVAIDCYERIARFHIVSLHELAVSPKPYDAYDPQQEREQLDRTLLSLIQYYDDVRGRLPLPNEAEFRAYCVIKQLQDPTPDLEDRVQCWPKEIVLDRRVQTALDLYAAACNTMDSQGPLKPRATHLIAQQDWQKFWRIVSSPKVSYLMGCVAEIYFNLVRRTLLNALWRACNGNPRAPPQDLTIEYLAELMKLDEEEQVRTFCEAHGFSFAEGPEGEYLNLSSVRGSSLPRPDRNLPRQWKSSLVEDKRFGRTIPAILNGLSVKQAAEAGLIVEDEQHEEDLETAADEMDTRSPQVAKGVADPVDDGESLFLPETAHPSAAAGVVPFGGADKAHTDVPASKSGAGSIFTFGQPSGGTFGKPSIGSSIFNAKPVESTGTFGKPSGGDEIFAQSKHDATGVFSQQPTDGSIFTRPSGAPAISTPGWNWNSKTAPAPQADKAALGTTTTAAYDPPAFAPPKFTPGTFSFGGPSVMPQLAQPPATPFFGFGTPSQIDKTEQPPSLADNDDGLPTQTFPWASQAEKDQPGDVATPGLLDASKQSAVESVPTLAATVGHEEYQTATGATSSIRQQTSKPEAKQSQAHFTPGSSPAAPNPSPPTSPTQQLRKPSTSHNKPNRPSPLANSFTFEDVSNPTAFSPSPPKPRAERQEPNAPALEDFDAIMTRVAREATLEGGGIADQYISFTVEKLIKSVKQEVELERDIRAAVDYRTHVLSYRYFNRWKSAFWAKRFEQRGAKRRERARQGLEELKKSQRLDGRGKMGVAVSSFAKSADNTHGASTTSHRQQTLHNGTTTGLDRPAHAASKRPHSARDADIAAPPRENGQKRLKGWSHVDDRGRIAKPAPSTNSASADILRRSSYLGFSGQSRASEGSSITTRDPYFRLKAMGIKSRPSVESRGLKRRHEDDDDVGSRRSTPVTRSRTSSLLRSSWDGARPGDGMPPPAWRDKADDVRAVTRPQPVAANAEDDEALFARLRAARAALNESTTFLKAEVEMAEDLRRSLSASESSNESPSMARARAEARWRASHAKSPFAASSSGGAGVPAYRLRESRFVPREHYGRATDRTNELRASRSAQTSRAQSRDELHADPAPPIIAMIPKGSNRNVGSTSITPSVKPPIDLSGLSQSGWQPPANVQDSVISSSHQAQQPAPSFTNIQNSAIGAINGNGKNSPPPLSQDPFIVNSGFPSLPAVDSSTPLPGHRQGPLGVFDHRSGTTNGRDGKDAQQSRPDFTGPPPRAQESLLLGSSQPLFVRSPTPPAELAGSGRSPRAPCQDSGVAGQNSAKGHWEQGEEHFQPSYAASPAQRAQDNGVGHEEVDEALLDPSGDEQDVPNSYMHTNPFALFSHDAMGGDTEEDTDGEDGETVEYEEESEAELDYATHGYSHADELSREGTESAGDYDEDDMSGNEKDSFDDAGKGGDRGTAHRSRDHQAFGGGASDMEYGESDQASGDEDVEGHGLQGVQFWNPVPAKNEALQGIGQTEADAIELDSD</sequence>
<feature type="region of interest" description="Disordered" evidence="1">
    <location>
        <begin position="1314"/>
        <end position="1719"/>
    </location>
</feature>
<feature type="compositionally biased region" description="Low complexity" evidence="1">
    <location>
        <begin position="1398"/>
        <end position="1409"/>
    </location>
</feature>
<protein>
    <submittedName>
        <fullName evidence="3">SAC3 family protein 1</fullName>
    </submittedName>
</protein>
<feature type="region of interest" description="Disordered" evidence="1">
    <location>
        <begin position="1260"/>
        <end position="1280"/>
    </location>
</feature>
<feature type="compositionally biased region" description="Acidic residues" evidence="1">
    <location>
        <begin position="1572"/>
        <end position="1586"/>
    </location>
</feature>
<feature type="region of interest" description="Disordered" evidence="1">
    <location>
        <begin position="540"/>
        <end position="563"/>
    </location>
</feature>
<dbReference type="GO" id="GO:0006406">
    <property type="term" value="P:mRNA export from nucleus"/>
    <property type="evidence" value="ECO:0007669"/>
    <property type="project" value="TreeGrafter"/>
</dbReference>
<feature type="compositionally biased region" description="Basic and acidic residues" evidence="1">
    <location>
        <begin position="1000"/>
        <end position="1017"/>
    </location>
</feature>
<gene>
    <name evidence="3" type="ORF">Tdes44962_MAKER09098</name>
</gene>
<feature type="region of interest" description="Disordered" evidence="1">
    <location>
        <begin position="742"/>
        <end position="915"/>
    </location>
</feature>
<dbReference type="GO" id="GO:0070390">
    <property type="term" value="C:transcription export complex 2"/>
    <property type="evidence" value="ECO:0007669"/>
    <property type="project" value="TreeGrafter"/>
</dbReference>
<feature type="region of interest" description="Disordered" evidence="1">
    <location>
        <begin position="1"/>
        <end position="73"/>
    </location>
</feature>
<feature type="compositionally biased region" description="Basic and acidic residues" evidence="1">
    <location>
        <begin position="1662"/>
        <end position="1679"/>
    </location>
</feature>
<feature type="compositionally biased region" description="Basic and acidic residues" evidence="1">
    <location>
        <begin position="1314"/>
        <end position="1328"/>
    </location>
</feature>
<feature type="compositionally biased region" description="Low complexity" evidence="1">
    <location>
        <begin position="15"/>
        <end position="43"/>
    </location>
</feature>
<feature type="compositionally biased region" description="Acidic residues" evidence="1">
    <location>
        <begin position="540"/>
        <end position="549"/>
    </location>
</feature>
<dbReference type="InterPro" id="IPR045107">
    <property type="entry name" value="SAC3/GANP/THP3"/>
</dbReference>
<feature type="compositionally biased region" description="Low complexity" evidence="1">
    <location>
        <begin position="1170"/>
        <end position="1187"/>
    </location>
</feature>
<evidence type="ECO:0000313" key="3">
    <source>
        <dbReference type="EMBL" id="KAH9830074.1"/>
    </source>
</evidence>
<reference evidence="3 4" key="2">
    <citation type="journal article" date="2021" name="Curr. Genet.">
        <title>Genetic response to nitrogen starvation in the aggressive Eucalyptus foliar pathogen Teratosphaeria destructans.</title>
        <authorList>
            <person name="Havenga M."/>
            <person name="Wingfield B.D."/>
            <person name="Wingfield M.J."/>
            <person name="Dreyer L.L."/>
            <person name="Roets F."/>
            <person name="Aylward J."/>
        </authorList>
    </citation>
    <scope>NUCLEOTIDE SEQUENCE [LARGE SCALE GENOMIC DNA]</scope>
    <source>
        <strain evidence="3">CMW44962</strain>
    </source>
</reference>
<feature type="region of interest" description="Disordered" evidence="1">
    <location>
        <begin position="995"/>
        <end position="1110"/>
    </location>
</feature>
<dbReference type="PANTHER" id="PTHR12436">
    <property type="entry name" value="80 KDA MCM3-ASSOCIATED PROTEIN"/>
    <property type="match status" value="1"/>
</dbReference>
<feature type="compositionally biased region" description="Polar residues" evidence="1">
    <location>
        <begin position="880"/>
        <end position="896"/>
    </location>
</feature>
<dbReference type="EMBL" id="RIBY02001312">
    <property type="protein sequence ID" value="KAH9830074.1"/>
    <property type="molecule type" value="Genomic_DNA"/>
</dbReference>
<feature type="compositionally biased region" description="Acidic residues" evidence="1">
    <location>
        <begin position="1697"/>
        <end position="1710"/>
    </location>
</feature>
<dbReference type="OrthoDB" id="264795at2759"/>
<dbReference type="Gene3D" id="1.25.40.990">
    <property type="match status" value="1"/>
</dbReference>
<dbReference type="Proteomes" id="UP001138500">
    <property type="component" value="Unassembled WGS sequence"/>
</dbReference>
<proteinExistence type="predicted"/>
<keyword evidence="4" id="KW-1185">Reference proteome</keyword>
<dbReference type="Pfam" id="PF03399">
    <property type="entry name" value="SAC3_GANP"/>
    <property type="match status" value="1"/>
</dbReference>
<feature type="compositionally biased region" description="Polar residues" evidence="1">
    <location>
        <begin position="1380"/>
        <end position="1397"/>
    </location>
</feature>
<feature type="compositionally biased region" description="Polar residues" evidence="1">
    <location>
        <begin position="862"/>
        <end position="872"/>
    </location>
</feature>
<feature type="compositionally biased region" description="Basic and acidic residues" evidence="1">
    <location>
        <begin position="1466"/>
        <end position="1482"/>
    </location>
</feature>
<accession>A0A9W7SUF2</accession>
<organism evidence="3 4">
    <name type="scientific">Teratosphaeria destructans</name>
    <dbReference type="NCBI Taxonomy" id="418781"/>
    <lineage>
        <taxon>Eukaryota</taxon>
        <taxon>Fungi</taxon>
        <taxon>Dikarya</taxon>
        <taxon>Ascomycota</taxon>
        <taxon>Pezizomycotina</taxon>
        <taxon>Dothideomycetes</taxon>
        <taxon>Dothideomycetidae</taxon>
        <taxon>Mycosphaerellales</taxon>
        <taxon>Teratosphaeriaceae</taxon>
        <taxon>Teratosphaeria</taxon>
    </lineage>
</organism>
<feature type="compositionally biased region" description="Polar residues" evidence="1">
    <location>
        <begin position="1359"/>
        <end position="1370"/>
    </location>
</feature>
<dbReference type="InterPro" id="IPR005062">
    <property type="entry name" value="SAC3/GANP/THP3_conserved"/>
</dbReference>
<feature type="compositionally biased region" description="Gly residues" evidence="1">
    <location>
        <begin position="61"/>
        <end position="73"/>
    </location>
</feature>